<dbReference type="KEGG" id="csx:CSING_06350"/>
<dbReference type="EMBL" id="CP010827">
    <property type="protein sequence ID" value="AJI78803.1"/>
    <property type="molecule type" value="Genomic_DNA"/>
</dbReference>
<protein>
    <submittedName>
        <fullName evidence="1">Uncharacterized protein</fullName>
    </submittedName>
</protein>
<proteinExistence type="predicted"/>
<gene>
    <name evidence="1" type="ORF">CSING_06350</name>
</gene>
<reference evidence="1 2" key="1">
    <citation type="journal article" date="2015" name="Genome Announc.">
        <title>Complete Genome Sequence and Annotation of Corynebacterium singulare DSM 44357, Isolated from a Human Semen Specimen.</title>
        <authorList>
            <person name="Merten M."/>
            <person name="Brinkrolf K."/>
            <person name="Albersmeier A."/>
            <person name="Kutter Y."/>
            <person name="Ruckert C."/>
            <person name="Tauch A."/>
        </authorList>
    </citation>
    <scope>NUCLEOTIDE SEQUENCE [LARGE SCALE GENOMIC DNA]</scope>
    <source>
        <strain evidence="1">IBS B52218</strain>
    </source>
</reference>
<dbReference type="Proteomes" id="UP000031890">
    <property type="component" value="Chromosome"/>
</dbReference>
<dbReference type="RefSeq" id="WP_042530638.1">
    <property type="nucleotide sequence ID" value="NZ_CP010827.1"/>
</dbReference>
<name>A0A0B6EVD7_9CORY</name>
<dbReference type="AlphaFoldDB" id="A0A0B6EVD7"/>
<sequence>MDEIRQFDAQGWEATISGDLCSISSPFGVFDIIGVNAISDNGDTMFTWSSPTTQDSILIADPCEFHGVTALEVAHVYWHNRDNYGDYDSVYIPIAA</sequence>
<accession>A0A0B6EVD7</accession>
<evidence type="ECO:0000313" key="2">
    <source>
        <dbReference type="Proteomes" id="UP000031890"/>
    </source>
</evidence>
<evidence type="ECO:0000313" key="1">
    <source>
        <dbReference type="EMBL" id="AJI78803.1"/>
    </source>
</evidence>
<organism evidence="1 2">
    <name type="scientific">Corynebacterium singulare</name>
    <dbReference type="NCBI Taxonomy" id="161899"/>
    <lineage>
        <taxon>Bacteria</taxon>
        <taxon>Bacillati</taxon>
        <taxon>Actinomycetota</taxon>
        <taxon>Actinomycetes</taxon>
        <taxon>Mycobacteriales</taxon>
        <taxon>Corynebacteriaceae</taxon>
        <taxon>Corynebacterium</taxon>
    </lineage>
</organism>
<dbReference type="HOGENOM" id="CLU_2355014_0_0_11"/>